<keyword evidence="4" id="KW-0788">Thiol protease</keyword>
<evidence type="ECO:0000256" key="7">
    <source>
        <dbReference type="SAM" id="SignalP"/>
    </source>
</evidence>
<dbReference type="Gene3D" id="3.40.50.10390">
    <property type="entry name" value="Gingipain r, domain 1"/>
    <property type="match status" value="1"/>
</dbReference>
<keyword evidence="11" id="KW-1185">Reference proteome</keyword>
<feature type="non-terminal residue" evidence="10">
    <location>
        <position position="832"/>
    </location>
</feature>
<evidence type="ECO:0000259" key="8">
    <source>
        <dbReference type="Pfam" id="PF01364"/>
    </source>
</evidence>
<evidence type="ECO:0000256" key="1">
    <source>
        <dbReference type="ARBA" id="ARBA00006067"/>
    </source>
</evidence>
<feature type="domain" description="Gingipain" evidence="8">
    <location>
        <begin position="244"/>
        <end position="594"/>
    </location>
</feature>
<evidence type="ECO:0000259" key="9">
    <source>
        <dbReference type="Pfam" id="PF08126"/>
    </source>
</evidence>
<dbReference type="Proteomes" id="UP000245462">
    <property type="component" value="Unassembled WGS sequence"/>
</dbReference>
<dbReference type="Gene3D" id="2.60.40.3800">
    <property type="match status" value="1"/>
</dbReference>
<dbReference type="InterPro" id="IPR001769">
    <property type="entry name" value="Gingipain"/>
</dbReference>
<name>A0A2U1F9B1_9PORP</name>
<protein>
    <submittedName>
        <fullName evidence="10">Peptidase C25-like protein</fullName>
    </submittedName>
</protein>
<keyword evidence="5" id="KW-0843">Virulence</keyword>
<keyword evidence="3 7" id="KW-0732">Signal</keyword>
<evidence type="ECO:0000256" key="6">
    <source>
        <dbReference type="SAM" id="MobiDB-lite"/>
    </source>
</evidence>
<gene>
    <name evidence="10" type="ORF">C7382_1111</name>
</gene>
<dbReference type="Gene3D" id="2.60.40.10">
    <property type="entry name" value="Immunoglobulins"/>
    <property type="match status" value="2"/>
</dbReference>
<dbReference type="GeneID" id="94551048"/>
<dbReference type="InterPro" id="IPR012600">
    <property type="entry name" value="Propeptide_C25"/>
</dbReference>
<dbReference type="InterPro" id="IPR038490">
    <property type="entry name" value="Gingipain_propep_sf"/>
</dbReference>
<evidence type="ECO:0000313" key="10">
    <source>
        <dbReference type="EMBL" id="PVZ08754.1"/>
    </source>
</evidence>
<evidence type="ECO:0000256" key="3">
    <source>
        <dbReference type="ARBA" id="ARBA00022729"/>
    </source>
</evidence>
<organism evidence="10 11">
    <name type="scientific">Porphyromonas loveana</name>
    <dbReference type="NCBI Taxonomy" id="1884669"/>
    <lineage>
        <taxon>Bacteria</taxon>
        <taxon>Pseudomonadati</taxon>
        <taxon>Bacteroidota</taxon>
        <taxon>Bacteroidia</taxon>
        <taxon>Bacteroidales</taxon>
        <taxon>Porphyromonadaceae</taxon>
        <taxon>Porphyromonas</taxon>
    </lineage>
</organism>
<evidence type="ECO:0000256" key="2">
    <source>
        <dbReference type="ARBA" id="ARBA00022670"/>
    </source>
</evidence>
<keyword evidence="2" id="KW-0645">Protease</keyword>
<feature type="signal peptide" evidence="7">
    <location>
        <begin position="1"/>
        <end position="19"/>
    </location>
</feature>
<sequence>MKKLLLLIAASFSGFGLFAQSAKITLDAPTTRTTCTNSSFKQFDASFSFDEVELTKVETKGGTFTSVSIPGGYPSGRYGTPAVPAVRRLIAVPVGATPIVRVKSFTEQIYSLDQYGSEKLVPNQPSMSKSEDPEKVPFVYDAAAYARKGFEQRELAQVEVLGTMRGVRVAALNINPVEYDAAANVLKVKNNIEIEVSFQDGDEVATQRLYDATYSPYFQSVYSQLMNRDVYADHPELYNTPVRMLVVAGAKFKEALKPWLTWKAQKGFYVDVFYTDDPAVGTTNNSIKAFIKQKYDEGVAANAAPVFLALVGDTDVISGETGKKTKAVTDLYYCEFTNDYYPEMFSFRMSASTADELTAIIDKAIMVEKYSMTDKSYLENVLLIAGADYNWNPKVGQPTIKYAMQYYFNEAHGYKNVHNYLKAPYTNCYSHLNTGVSFVNYTAHGSETSWVDPLLTTTQLKNLTNKDKYFLAIGNCCLTGKFNYGQPCFGEVITRVKEKGAYAYIGSSPVTYWYEDYYWGVGAGAKVGVQPTFESTTMGAYDATFLEDSYNTVNSILWAGNLAVSQAVVNNNQTAIGSQYYWEAYHVFGDGSVMPNRAMPKDNTATLPASLAMSQASYNITTTAGSYVAISKDGVLYGVGLAGANGVANVKMTKQITTDGNYDVVITRSNYFPIIKQVPAGEPNPNQPVSNLNATVEGNNVKLSWTNPTKATVTIYRNGASIATGVTGSTYTDSNVAAGSYEYCAEVVYSASAVSDKVCVNATIPNGGEFAPVTNLKAEKNGDDVVLKWTAPNGSGPGPDPDPDPDPTTAFAETFNNVDMGGANYTLELPTG</sequence>
<dbReference type="GO" id="GO:0005576">
    <property type="term" value="C:extracellular region"/>
    <property type="evidence" value="ECO:0007669"/>
    <property type="project" value="UniProtKB-SubCell"/>
</dbReference>
<comment type="similarity">
    <text evidence="1">Belongs to the peptidase C25 family.</text>
</comment>
<evidence type="ECO:0000256" key="5">
    <source>
        <dbReference type="ARBA" id="ARBA00023026"/>
    </source>
</evidence>
<dbReference type="InterPro" id="IPR029030">
    <property type="entry name" value="Caspase-like_dom_sf"/>
</dbReference>
<feature type="region of interest" description="Disordered" evidence="6">
    <location>
        <begin position="790"/>
        <end position="813"/>
    </location>
</feature>
<dbReference type="Pfam" id="PF01364">
    <property type="entry name" value="Peptidase_C25"/>
    <property type="match status" value="1"/>
</dbReference>
<evidence type="ECO:0000313" key="11">
    <source>
        <dbReference type="Proteomes" id="UP000245462"/>
    </source>
</evidence>
<dbReference type="RefSeq" id="WP_243405675.1">
    <property type="nucleotide sequence ID" value="NZ_QEKY01000011.1"/>
</dbReference>
<dbReference type="Pfam" id="PF08126">
    <property type="entry name" value="Propeptide_C25"/>
    <property type="match status" value="1"/>
</dbReference>
<dbReference type="EMBL" id="QEKY01000011">
    <property type="protein sequence ID" value="PVZ08754.1"/>
    <property type="molecule type" value="Genomic_DNA"/>
</dbReference>
<feature type="domain" description="Gingipain propeptide" evidence="9">
    <location>
        <begin position="46"/>
        <end position="207"/>
    </location>
</feature>
<accession>A0A2U1F9B1</accession>
<keyword evidence="4" id="KW-0378">Hydrolase</keyword>
<evidence type="ECO:0000256" key="4">
    <source>
        <dbReference type="ARBA" id="ARBA00022807"/>
    </source>
</evidence>
<dbReference type="InterPro" id="IPR013783">
    <property type="entry name" value="Ig-like_fold"/>
</dbReference>
<dbReference type="GO" id="GO:0004197">
    <property type="term" value="F:cysteine-type endopeptidase activity"/>
    <property type="evidence" value="ECO:0007669"/>
    <property type="project" value="InterPro"/>
</dbReference>
<dbReference type="SUPFAM" id="SSF52129">
    <property type="entry name" value="Caspase-like"/>
    <property type="match status" value="1"/>
</dbReference>
<dbReference type="Gene3D" id="3.40.50.1460">
    <property type="match status" value="1"/>
</dbReference>
<feature type="chain" id="PRO_5015631823" evidence="7">
    <location>
        <begin position="20"/>
        <end position="832"/>
    </location>
</feature>
<dbReference type="AlphaFoldDB" id="A0A2U1F9B1"/>
<proteinExistence type="inferred from homology"/>
<dbReference type="GO" id="GO:0046872">
    <property type="term" value="F:metal ion binding"/>
    <property type="evidence" value="ECO:0007669"/>
    <property type="project" value="UniProtKB-KW"/>
</dbReference>
<comment type="caution">
    <text evidence="10">The sequence shown here is derived from an EMBL/GenBank/DDBJ whole genome shotgun (WGS) entry which is preliminary data.</text>
</comment>
<dbReference type="InterPro" id="IPR029031">
    <property type="entry name" value="Gingipain_N_sf"/>
</dbReference>
<reference evidence="10 11" key="1">
    <citation type="submission" date="2018-04" db="EMBL/GenBank/DDBJ databases">
        <title>Genomic Encyclopedia of Type Strains, Phase IV (KMG-IV): sequencing the most valuable type-strain genomes for metagenomic binning, comparative biology and taxonomic classification.</title>
        <authorList>
            <person name="Goeker M."/>
        </authorList>
    </citation>
    <scope>NUCLEOTIDE SEQUENCE [LARGE SCALE GENOMIC DNA]</scope>
    <source>
        <strain evidence="10 11">DSM 28520</strain>
    </source>
</reference>
<dbReference type="GO" id="GO:0006508">
    <property type="term" value="P:proteolysis"/>
    <property type="evidence" value="ECO:0007669"/>
    <property type="project" value="UniProtKB-KW"/>
</dbReference>